<dbReference type="EMBL" id="FPIP01000001">
    <property type="protein sequence ID" value="SFW11833.1"/>
    <property type="molecule type" value="Genomic_DNA"/>
</dbReference>
<feature type="transmembrane region" description="Helical" evidence="7">
    <location>
        <begin position="391"/>
        <end position="409"/>
    </location>
</feature>
<dbReference type="InterPro" id="IPR051447">
    <property type="entry name" value="Lipoprotein-release_system"/>
</dbReference>
<organism evidence="10 11">
    <name type="scientific">Ruminococcus flavefaciens</name>
    <dbReference type="NCBI Taxonomy" id="1265"/>
    <lineage>
        <taxon>Bacteria</taxon>
        <taxon>Bacillati</taxon>
        <taxon>Bacillota</taxon>
        <taxon>Clostridia</taxon>
        <taxon>Eubacteriales</taxon>
        <taxon>Oscillospiraceae</taxon>
        <taxon>Ruminococcus</taxon>
    </lineage>
</organism>
<dbReference type="AlphaFoldDB" id="A0A1K1LLQ3"/>
<evidence type="ECO:0000256" key="7">
    <source>
        <dbReference type="SAM" id="Phobius"/>
    </source>
</evidence>
<proteinExistence type="inferred from homology"/>
<feature type="transmembrane region" description="Helical" evidence="7">
    <location>
        <begin position="248"/>
        <end position="267"/>
    </location>
</feature>
<feature type="domain" description="ABC3 transporter permease C-terminal" evidence="8">
    <location>
        <begin position="693"/>
        <end position="810"/>
    </location>
</feature>
<name>A0A1K1LLQ3_RUMFL</name>
<gene>
    <name evidence="10" type="ORF">SAMN02910280_0554</name>
</gene>
<comment type="subcellular location">
    <subcellularLocation>
        <location evidence="1">Cell membrane</location>
        <topology evidence="1">Multi-pass membrane protein</topology>
    </subcellularLocation>
</comment>
<dbReference type="GO" id="GO:0044874">
    <property type="term" value="P:lipoprotein localization to outer membrane"/>
    <property type="evidence" value="ECO:0007669"/>
    <property type="project" value="TreeGrafter"/>
</dbReference>
<keyword evidence="3" id="KW-1003">Cell membrane</keyword>
<keyword evidence="4 7" id="KW-0812">Transmembrane</keyword>
<dbReference type="GO" id="GO:0098797">
    <property type="term" value="C:plasma membrane protein complex"/>
    <property type="evidence" value="ECO:0007669"/>
    <property type="project" value="TreeGrafter"/>
</dbReference>
<dbReference type="Pfam" id="PF02687">
    <property type="entry name" value="FtsX"/>
    <property type="match status" value="2"/>
</dbReference>
<feature type="transmembrane region" description="Helical" evidence="7">
    <location>
        <begin position="689"/>
        <end position="709"/>
    </location>
</feature>
<dbReference type="Pfam" id="PF12704">
    <property type="entry name" value="MacB_PCD"/>
    <property type="match status" value="1"/>
</dbReference>
<feature type="transmembrane region" description="Helical" evidence="7">
    <location>
        <begin position="300"/>
        <end position="318"/>
    </location>
</feature>
<feature type="transmembrane region" description="Helical" evidence="7">
    <location>
        <begin position="739"/>
        <end position="765"/>
    </location>
</feature>
<dbReference type="Proteomes" id="UP000183461">
    <property type="component" value="Unassembled WGS sequence"/>
</dbReference>
<dbReference type="InterPro" id="IPR003838">
    <property type="entry name" value="ABC3_permease_C"/>
</dbReference>
<evidence type="ECO:0000256" key="5">
    <source>
        <dbReference type="ARBA" id="ARBA00022989"/>
    </source>
</evidence>
<evidence type="ECO:0000259" key="9">
    <source>
        <dbReference type="Pfam" id="PF12704"/>
    </source>
</evidence>
<dbReference type="RefSeq" id="WP_072298977.1">
    <property type="nucleotide sequence ID" value="NZ_FPIP01000001.1"/>
</dbReference>
<reference evidence="10 11" key="1">
    <citation type="submission" date="2016-11" db="EMBL/GenBank/DDBJ databases">
        <authorList>
            <person name="Jaros S."/>
            <person name="Januszkiewicz K."/>
            <person name="Wedrychowicz H."/>
        </authorList>
    </citation>
    <scope>NUCLEOTIDE SEQUENCE [LARGE SCALE GENOMIC DNA]</scope>
    <source>
        <strain evidence="10 11">YL228</strain>
    </source>
</reference>
<evidence type="ECO:0000259" key="8">
    <source>
        <dbReference type="Pfam" id="PF02687"/>
    </source>
</evidence>
<evidence type="ECO:0000256" key="4">
    <source>
        <dbReference type="ARBA" id="ARBA00022692"/>
    </source>
</evidence>
<evidence type="ECO:0000256" key="3">
    <source>
        <dbReference type="ARBA" id="ARBA00022475"/>
    </source>
</evidence>
<feature type="domain" description="MacB-like periplasmic core" evidence="9">
    <location>
        <begin position="21"/>
        <end position="218"/>
    </location>
</feature>
<dbReference type="InterPro" id="IPR025857">
    <property type="entry name" value="MacB_PCD"/>
</dbReference>
<dbReference type="PANTHER" id="PTHR30489">
    <property type="entry name" value="LIPOPROTEIN-RELEASING SYSTEM TRANSMEMBRANE PROTEIN LOLE"/>
    <property type="match status" value="1"/>
</dbReference>
<feature type="transmembrane region" description="Helical" evidence="7">
    <location>
        <begin position="344"/>
        <end position="363"/>
    </location>
</feature>
<evidence type="ECO:0000256" key="1">
    <source>
        <dbReference type="ARBA" id="ARBA00004651"/>
    </source>
</evidence>
<evidence type="ECO:0000256" key="2">
    <source>
        <dbReference type="ARBA" id="ARBA00005236"/>
    </source>
</evidence>
<evidence type="ECO:0000313" key="10">
    <source>
        <dbReference type="EMBL" id="SFW11833.1"/>
    </source>
</evidence>
<keyword evidence="6 7" id="KW-0472">Membrane</keyword>
<feature type="transmembrane region" description="Helical" evidence="7">
    <location>
        <begin position="20"/>
        <end position="37"/>
    </location>
</feature>
<dbReference type="PANTHER" id="PTHR30489:SF0">
    <property type="entry name" value="LIPOPROTEIN-RELEASING SYSTEM TRANSMEMBRANE PROTEIN LOLE"/>
    <property type="match status" value="1"/>
</dbReference>
<comment type="similarity">
    <text evidence="2">Belongs to the ABC-4 integral membrane protein family. LolC/E subfamily.</text>
</comment>
<protein>
    <submittedName>
        <fullName evidence="10">ABC-type transport system, involved in lipoprotein release, permease component</fullName>
    </submittedName>
</protein>
<feature type="transmembrane region" description="Helical" evidence="7">
    <location>
        <begin position="415"/>
        <end position="434"/>
    </location>
</feature>
<feature type="transmembrane region" description="Helical" evidence="7">
    <location>
        <begin position="468"/>
        <end position="487"/>
    </location>
</feature>
<feature type="domain" description="ABC3 transporter permease C-terminal" evidence="8">
    <location>
        <begin position="251"/>
        <end position="368"/>
    </location>
</feature>
<sequence length="818" mass="90808">MRLVFKHLFKNIWAHKLRTVLLILIIAVCSFTAMISFDMSGSLSGMIKGVFSNTLGTSDIQIDTKSPVDDSFGEGAPDCNIIKMAAMGSAFDRHIDFDSSYVNRSMITVFGLDEETAKKMSLIREGTELGGKKAAISESFADEFGYKEGDKIVFHGEQDKPVEFTVGSIEKKQGVFNMGEIAVISFEDMKELTLSGELEITSVLVDVKDDSRVAEAEKFFKKKYPTAEVTNFLESKEITDAIKSITRLFIVLFAVCMLLVIFVTISVSERMIVDKMSVVGTFRSLGISAKKTTFALMFENALYGLAGSIIGIIVYCLIKKPFFDNAFVIGGTDAIKPPVPMPKWYLIAAVILGSMLIECLCPIKEAIKAIKTPIRDIIFNTKETEYRPSRVFTVIGIILMAVSVVTFFFKDSFVLSMTCFVCFIAGVAMLFNYVERGIAKLLAKLFAKRNFPIAHLAAIEAGNKKSTVGSSVLCVTAAALAIVIYIFSNSLASMYAHEAFKSDVICTLSECKSDILSYVEQLDGVEKVEFFYLISDNLKLDDEKVDCYVYGLNNDGAELVSAFDLDVDSLEENEICIDRMLMKKYGYKVGDKIKMTFMEKGYLPIVREFTIKAEVKIDYMTATGTSVIVNEDVFKEIYNDFPQFMLVSGDDAKALKKTIQDHSADYIQVALTKSEYDLNVALTKAVLKMILNTLILIGVGLTFVGVVSNQLIGLEGRKRECAVMTSVAMPRKKLSKMFLIENMISSGSALLFAVPIGVFMSYVFGRIMDILEQVMPLQIPVVKCVVYAVFLFGVFTLVSLFPIRALKKMDVVSQLKYE</sequence>
<evidence type="ECO:0000256" key="6">
    <source>
        <dbReference type="ARBA" id="ARBA00023136"/>
    </source>
</evidence>
<evidence type="ECO:0000313" key="11">
    <source>
        <dbReference type="Proteomes" id="UP000183461"/>
    </source>
</evidence>
<keyword evidence="10" id="KW-0449">Lipoprotein</keyword>
<keyword evidence="5 7" id="KW-1133">Transmembrane helix</keyword>
<accession>A0A1K1LLQ3</accession>
<feature type="transmembrane region" description="Helical" evidence="7">
    <location>
        <begin position="785"/>
        <end position="806"/>
    </location>
</feature>